<dbReference type="InterPro" id="IPR036909">
    <property type="entry name" value="Cyt_c-like_dom_sf"/>
</dbReference>
<feature type="binding site" description="covalent" evidence="9">
    <location>
        <position position="209"/>
    </location>
    <ligand>
        <name>heme c</name>
        <dbReference type="ChEBI" id="CHEBI:61717"/>
        <label>2</label>
    </ligand>
</feature>
<evidence type="ECO:0000256" key="1">
    <source>
        <dbReference type="ARBA" id="ARBA00004236"/>
    </source>
</evidence>
<evidence type="ECO:0000256" key="7">
    <source>
        <dbReference type="ARBA" id="ARBA00023004"/>
    </source>
</evidence>
<feature type="transmembrane region" description="Helical" evidence="11">
    <location>
        <begin position="461"/>
        <end position="479"/>
    </location>
</feature>
<feature type="binding site" description="covalent" evidence="9">
    <location>
        <position position="350"/>
    </location>
    <ligand>
        <name>heme c</name>
        <dbReference type="ChEBI" id="CHEBI:61717"/>
        <label>3</label>
    </ligand>
</feature>
<dbReference type="SUPFAM" id="SSF46626">
    <property type="entry name" value="Cytochrome c"/>
    <property type="match status" value="3"/>
</dbReference>
<dbReference type="InterPro" id="IPR051459">
    <property type="entry name" value="Cytochrome_c-type_DH"/>
</dbReference>
<dbReference type="Gene3D" id="1.10.760.10">
    <property type="entry name" value="Cytochrome c-like domain"/>
    <property type="match status" value="3"/>
</dbReference>
<sequence>MSMRRFKQLLAAIAAPLMLAAAGSVMAGQPPVPLKLDGMNDADKQLILRGQYLATASDCIACHTVHHGKAMAGGLVMSSPVGDIVSTNITPSKTTGIGNYTEQQFSDAVRKGVRADGARLYPAMPYPSYALMTDEDIHAMYVYFMKGVEPVEKQTAETKLPFPMNMRFLMTGWNLMFLPSKPLADDPGQSAEWNRGRYLTQGAAHCSTCHTPRGVAMQELGDRDLSGAQVGAWYAPNITSDKVYGIGSWSREELVTYLKTGRVEGKAQAAGSMAEAISFSFSHLTDADLNAIATYVMSVKPVADAKAAPSGKSRFEQGKAGNDLSGFRGEGYVMGVKGGSAGAQLFSANCASCHGFNAQGTKDGYYPSLFSNAATAGPSTSNLVATILYGVDRKTAAGHVFMPPFGGQPNAMVALNNEEIAQLANYVFTNHGEPTLQVTAADVQVIRDGGPRSNIITLARIGMGVGAVVVLLLLLALIVRSKRRNRGVVARKR</sequence>
<feature type="binding site" description="covalent" evidence="9">
    <location>
        <position position="206"/>
    </location>
    <ligand>
        <name>heme c</name>
        <dbReference type="ChEBI" id="CHEBI:61717"/>
        <label>2</label>
    </ligand>
</feature>
<dbReference type="EMBL" id="CP043046">
    <property type="protein sequence ID" value="QEI07159.1"/>
    <property type="molecule type" value="Genomic_DNA"/>
</dbReference>
<comment type="cofactor">
    <cofactor evidence="9">
        <name>heme c</name>
        <dbReference type="ChEBI" id="CHEBI:61717"/>
    </cofactor>
    <text evidence="9">Binds 3 heme c groups covalently per subunit.</text>
</comment>
<dbReference type="PIRSF" id="PIRSF000018">
    <property type="entry name" value="Mb_ADH_cyt_c"/>
    <property type="match status" value="1"/>
</dbReference>
<gene>
    <name evidence="14" type="ORF">FXN63_15900</name>
</gene>
<feature type="binding site" description="covalent" evidence="9">
    <location>
        <position position="62"/>
    </location>
    <ligand>
        <name>heme c</name>
        <dbReference type="ChEBI" id="CHEBI:61717"/>
        <label>1</label>
    </ligand>
</feature>
<dbReference type="PROSITE" id="PS51007">
    <property type="entry name" value="CYTC"/>
    <property type="match status" value="3"/>
</dbReference>
<evidence type="ECO:0000259" key="13">
    <source>
        <dbReference type="PROSITE" id="PS51007"/>
    </source>
</evidence>
<feature type="binding site" description="axial binding residue" evidence="10">
    <location>
        <position position="210"/>
    </location>
    <ligand>
        <name>heme c</name>
        <dbReference type="ChEBI" id="CHEBI:61717"/>
        <label>2</label>
    </ligand>
    <ligandPart>
        <name>Fe</name>
        <dbReference type="ChEBI" id="CHEBI:18248"/>
    </ligandPart>
</feature>
<feature type="domain" description="Cytochrome c" evidence="13">
    <location>
        <begin position="45"/>
        <end position="148"/>
    </location>
</feature>
<keyword evidence="15" id="KW-1185">Reference proteome</keyword>
<evidence type="ECO:0000256" key="3">
    <source>
        <dbReference type="ARBA" id="ARBA00022617"/>
    </source>
</evidence>
<evidence type="ECO:0000256" key="4">
    <source>
        <dbReference type="ARBA" id="ARBA00022723"/>
    </source>
</evidence>
<evidence type="ECO:0000256" key="9">
    <source>
        <dbReference type="PIRSR" id="PIRSR000018-50"/>
    </source>
</evidence>
<dbReference type="InterPro" id="IPR009056">
    <property type="entry name" value="Cyt_c-like_dom"/>
</dbReference>
<evidence type="ECO:0000256" key="12">
    <source>
        <dbReference type="SAM" id="SignalP"/>
    </source>
</evidence>
<reference evidence="14 15" key="1">
    <citation type="submission" date="2019-08" db="EMBL/GenBank/DDBJ databases">
        <title>Amphibian skin-associated Pigmentiphaga: genome sequence and occurrence across geography and hosts.</title>
        <authorList>
            <person name="Bletz M.C."/>
            <person name="Bunk B."/>
            <person name="Sproeer C."/>
            <person name="Biwer P."/>
            <person name="Reiter S."/>
            <person name="Rabemananjara F.C.E."/>
            <person name="Schulz S."/>
            <person name="Overmann J."/>
            <person name="Vences M."/>
        </authorList>
    </citation>
    <scope>NUCLEOTIDE SEQUENCE [LARGE SCALE GENOMIC DNA]</scope>
    <source>
        <strain evidence="14 15">Mada1488</strain>
    </source>
</reference>
<name>A0A5C0AXI6_9BURK</name>
<keyword evidence="7 10" id="KW-0408">Iron</keyword>
<dbReference type="Pfam" id="PF00034">
    <property type="entry name" value="Cytochrom_C"/>
    <property type="match status" value="2"/>
</dbReference>
<dbReference type="RefSeq" id="WP_148816206.1">
    <property type="nucleotide sequence ID" value="NZ_CP043046.1"/>
</dbReference>
<feature type="binding site" description="axial binding residue" evidence="10">
    <location>
        <position position="63"/>
    </location>
    <ligand>
        <name>heme c</name>
        <dbReference type="ChEBI" id="CHEBI:61717"/>
        <label>1</label>
    </ligand>
    <ligandPart>
        <name>Fe</name>
        <dbReference type="ChEBI" id="CHEBI:18248"/>
    </ligandPart>
</feature>
<keyword evidence="4 10" id="KW-0479">Metal-binding</keyword>
<evidence type="ECO:0000256" key="5">
    <source>
        <dbReference type="ARBA" id="ARBA00022729"/>
    </source>
</evidence>
<organism evidence="14 15">
    <name type="scientific">Pigmentiphaga aceris</name>
    <dbReference type="NCBI Taxonomy" id="1940612"/>
    <lineage>
        <taxon>Bacteria</taxon>
        <taxon>Pseudomonadati</taxon>
        <taxon>Pseudomonadota</taxon>
        <taxon>Betaproteobacteria</taxon>
        <taxon>Burkholderiales</taxon>
        <taxon>Alcaligenaceae</taxon>
        <taxon>Pigmentiphaga</taxon>
    </lineage>
</organism>
<evidence type="ECO:0000256" key="10">
    <source>
        <dbReference type="PIRSR" id="PIRSR000018-51"/>
    </source>
</evidence>
<dbReference type="Proteomes" id="UP000325161">
    <property type="component" value="Chromosome"/>
</dbReference>
<protein>
    <submittedName>
        <fullName evidence="14">Cytochrome c</fullName>
    </submittedName>
</protein>
<dbReference type="InterPro" id="IPR014353">
    <property type="entry name" value="Membr-bd_ADH_cyt_c"/>
</dbReference>
<dbReference type="GO" id="GO:0016614">
    <property type="term" value="F:oxidoreductase activity, acting on CH-OH group of donors"/>
    <property type="evidence" value="ECO:0007669"/>
    <property type="project" value="InterPro"/>
</dbReference>
<keyword evidence="11" id="KW-0812">Transmembrane</keyword>
<dbReference type="OrthoDB" id="9809720at2"/>
<dbReference type="GO" id="GO:0005506">
    <property type="term" value="F:iron ion binding"/>
    <property type="evidence" value="ECO:0007669"/>
    <property type="project" value="InterPro"/>
</dbReference>
<dbReference type="PANTHER" id="PTHR35008">
    <property type="entry name" value="BLL4482 PROTEIN-RELATED"/>
    <property type="match status" value="1"/>
</dbReference>
<evidence type="ECO:0000256" key="11">
    <source>
        <dbReference type="SAM" id="Phobius"/>
    </source>
</evidence>
<proteinExistence type="predicted"/>
<comment type="subcellular location">
    <subcellularLocation>
        <location evidence="1">Cell membrane</location>
    </subcellularLocation>
</comment>
<feature type="binding site" description="axial binding residue" evidence="10">
    <location>
        <position position="354"/>
    </location>
    <ligand>
        <name>heme c</name>
        <dbReference type="ChEBI" id="CHEBI:61717"/>
        <label>3</label>
    </ligand>
    <ligandPart>
        <name>Fe</name>
        <dbReference type="ChEBI" id="CHEBI:18248"/>
    </ligandPart>
</feature>
<evidence type="ECO:0000313" key="15">
    <source>
        <dbReference type="Proteomes" id="UP000325161"/>
    </source>
</evidence>
<evidence type="ECO:0000256" key="2">
    <source>
        <dbReference type="ARBA" id="ARBA00022475"/>
    </source>
</evidence>
<evidence type="ECO:0000313" key="14">
    <source>
        <dbReference type="EMBL" id="QEI07159.1"/>
    </source>
</evidence>
<dbReference type="KEGG" id="pacr:FXN63_15900"/>
<feature type="domain" description="Cytochrome c" evidence="13">
    <location>
        <begin position="337"/>
        <end position="431"/>
    </location>
</feature>
<feature type="domain" description="Cytochrome c" evidence="13">
    <location>
        <begin position="191"/>
        <end position="300"/>
    </location>
</feature>
<feature type="binding site" description="covalent" evidence="9">
    <location>
        <position position="59"/>
    </location>
    <ligand>
        <name>heme c</name>
        <dbReference type="ChEBI" id="CHEBI:61717"/>
        <label>1</label>
    </ligand>
</feature>
<keyword evidence="8 11" id="KW-0472">Membrane</keyword>
<feature type="signal peptide" evidence="12">
    <location>
        <begin position="1"/>
        <end position="27"/>
    </location>
</feature>
<keyword evidence="6" id="KW-0677">Repeat</keyword>
<dbReference type="AlphaFoldDB" id="A0A5C0AXI6"/>
<dbReference type="PANTHER" id="PTHR35008:SF8">
    <property type="entry name" value="ALCOHOL DEHYDROGENASE CYTOCHROME C SUBUNIT"/>
    <property type="match status" value="1"/>
</dbReference>
<feature type="chain" id="PRO_5022924665" evidence="12">
    <location>
        <begin position="28"/>
        <end position="493"/>
    </location>
</feature>
<keyword evidence="5 12" id="KW-0732">Signal</keyword>
<evidence type="ECO:0000256" key="6">
    <source>
        <dbReference type="ARBA" id="ARBA00022737"/>
    </source>
</evidence>
<keyword evidence="11" id="KW-1133">Transmembrane helix</keyword>
<dbReference type="GO" id="GO:0020037">
    <property type="term" value="F:heme binding"/>
    <property type="evidence" value="ECO:0007669"/>
    <property type="project" value="InterPro"/>
</dbReference>
<evidence type="ECO:0000256" key="8">
    <source>
        <dbReference type="ARBA" id="ARBA00023136"/>
    </source>
</evidence>
<keyword evidence="2" id="KW-1003">Cell membrane</keyword>
<dbReference type="GO" id="GO:0005886">
    <property type="term" value="C:plasma membrane"/>
    <property type="evidence" value="ECO:0007669"/>
    <property type="project" value="UniProtKB-SubCell"/>
</dbReference>
<keyword evidence="3 9" id="KW-0349">Heme</keyword>
<dbReference type="GO" id="GO:0009055">
    <property type="term" value="F:electron transfer activity"/>
    <property type="evidence" value="ECO:0007669"/>
    <property type="project" value="InterPro"/>
</dbReference>
<accession>A0A5C0AXI6</accession>
<feature type="binding site" description="covalent" evidence="9">
    <location>
        <position position="353"/>
    </location>
    <ligand>
        <name>heme c</name>
        <dbReference type="ChEBI" id="CHEBI:61717"/>
        <label>3</label>
    </ligand>
</feature>